<reference evidence="2 3" key="1">
    <citation type="submission" date="2024-09" db="EMBL/GenBank/DDBJ databases">
        <authorList>
            <person name="Sun Q."/>
            <person name="Mori K."/>
        </authorList>
    </citation>
    <scope>NUCLEOTIDE SEQUENCE [LARGE SCALE GENOMIC DNA]</scope>
    <source>
        <strain evidence="2 3">JCM 6917</strain>
    </source>
</reference>
<proteinExistence type="predicted"/>
<keyword evidence="2" id="KW-0808">Transferase</keyword>
<dbReference type="InterPro" id="IPR041698">
    <property type="entry name" value="Methyltransf_25"/>
</dbReference>
<evidence type="ECO:0000313" key="2">
    <source>
        <dbReference type="EMBL" id="MFB9465532.1"/>
    </source>
</evidence>
<evidence type="ECO:0000259" key="1">
    <source>
        <dbReference type="Pfam" id="PF13649"/>
    </source>
</evidence>
<dbReference type="Pfam" id="PF13649">
    <property type="entry name" value="Methyltransf_25"/>
    <property type="match status" value="1"/>
</dbReference>
<evidence type="ECO:0000313" key="3">
    <source>
        <dbReference type="Proteomes" id="UP001589709"/>
    </source>
</evidence>
<sequence length="249" mass="27584">MDADVWNEQVAKDYDESSAHMYKPEVLSPAVAFLERRVGRHPALEFAVGTGRVALPLSARGVRVVGIEKSQPMAQELGKKPGGDDVAVTIGDMTTSQVPGVFSLVYLVYNAITCLLSQEEQVACFRNAARHLEPGGRFVIEVFVPELQRLPPGETARPFHIGDQHVGFDTYDLLNQQVVSHHYTIVDGRGSTFLSPHRYVWPSELDLMAQLAGLRLSERWADWAKTPFTATSRSHVSVWQKPFDGSVAL</sequence>
<keyword evidence="2" id="KW-0489">Methyltransferase</keyword>
<dbReference type="Gene3D" id="3.40.50.150">
    <property type="entry name" value="Vaccinia Virus protein VP39"/>
    <property type="match status" value="1"/>
</dbReference>
<dbReference type="EMBL" id="JBHMCY010000048">
    <property type="protein sequence ID" value="MFB9465532.1"/>
    <property type="molecule type" value="Genomic_DNA"/>
</dbReference>
<dbReference type="CDD" id="cd02440">
    <property type="entry name" value="AdoMet_MTases"/>
    <property type="match status" value="1"/>
</dbReference>
<comment type="caution">
    <text evidence="2">The sequence shown here is derived from an EMBL/GenBank/DDBJ whole genome shotgun (WGS) entry which is preliminary data.</text>
</comment>
<gene>
    <name evidence="2" type="ORF">ACFF45_23195</name>
</gene>
<dbReference type="RefSeq" id="WP_381348393.1">
    <property type="nucleotide sequence ID" value="NZ_JBHMCY010000048.1"/>
</dbReference>
<feature type="domain" description="Methyltransferase" evidence="1">
    <location>
        <begin position="44"/>
        <end position="136"/>
    </location>
</feature>
<organism evidence="2 3">
    <name type="scientific">Streptomyces cinereospinus</name>
    <dbReference type="NCBI Taxonomy" id="285561"/>
    <lineage>
        <taxon>Bacteria</taxon>
        <taxon>Bacillati</taxon>
        <taxon>Actinomycetota</taxon>
        <taxon>Actinomycetes</taxon>
        <taxon>Kitasatosporales</taxon>
        <taxon>Streptomycetaceae</taxon>
        <taxon>Streptomyces</taxon>
    </lineage>
</organism>
<name>A0ABV5N5J1_9ACTN</name>
<protein>
    <submittedName>
        <fullName evidence="2">Class I SAM-dependent DNA methyltransferase</fullName>
    </submittedName>
</protein>
<dbReference type="InterPro" id="IPR029063">
    <property type="entry name" value="SAM-dependent_MTases_sf"/>
</dbReference>
<dbReference type="SUPFAM" id="SSF53335">
    <property type="entry name" value="S-adenosyl-L-methionine-dependent methyltransferases"/>
    <property type="match status" value="1"/>
</dbReference>
<accession>A0ABV5N5J1</accession>
<dbReference type="GO" id="GO:0008168">
    <property type="term" value="F:methyltransferase activity"/>
    <property type="evidence" value="ECO:0007669"/>
    <property type="project" value="UniProtKB-KW"/>
</dbReference>
<dbReference type="Proteomes" id="UP001589709">
    <property type="component" value="Unassembled WGS sequence"/>
</dbReference>
<dbReference type="GO" id="GO:0032259">
    <property type="term" value="P:methylation"/>
    <property type="evidence" value="ECO:0007669"/>
    <property type="project" value="UniProtKB-KW"/>
</dbReference>
<keyword evidence="3" id="KW-1185">Reference proteome</keyword>